<dbReference type="PANTHER" id="PTHR30469:SF15">
    <property type="entry name" value="HLYD FAMILY OF SECRETION PROTEINS"/>
    <property type="match status" value="1"/>
</dbReference>
<dbReference type="SUPFAM" id="SSF111369">
    <property type="entry name" value="HlyD-like secretion proteins"/>
    <property type="match status" value="1"/>
</dbReference>
<keyword evidence="3" id="KW-1185">Reference proteome</keyword>
<accession>A0ABT8WG96</accession>
<dbReference type="PANTHER" id="PTHR30469">
    <property type="entry name" value="MULTIDRUG RESISTANCE PROTEIN MDTA"/>
    <property type="match status" value="1"/>
</dbReference>
<protein>
    <submittedName>
        <fullName evidence="2">HlyD family efflux transporter periplasmic adaptor subunit</fullName>
    </submittedName>
</protein>
<dbReference type="Gene3D" id="1.10.287.470">
    <property type="entry name" value="Helix hairpin bin"/>
    <property type="match status" value="1"/>
</dbReference>
<reference evidence="2" key="1">
    <citation type="submission" date="2023-07" db="EMBL/GenBank/DDBJ databases">
        <title>Two novel species in the genus Flavivirga.</title>
        <authorList>
            <person name="Kwon K."/>
        </authorList>
    </citation>
    <scope>NUCLEOTIDE SEQUENCE</scope>
    <source>
        <strain evidence="2">KCTC 52353</strain>
    </source>
</reference>
<dbReference type="InterPro" id="IPR058625">
    <property type="entry name" value="MdtA-like_BSH"/>
</dbReference>
<evidence type="ECO:0000313" key="3">
    <source>
        <dbReference type="Proteomes" id="UP001176883"/>
    </source>
</evidence>
<feature type="domain" description="Multidrug resistance protein MdtA-like barrel-sandwich hybrid" evidence="1">
    <location>
        <begin position="67"/>
        <end position="215"/>
    </location>
</feature>
<comment type="caution">
    <text evidence="2">The sequence shown here is derived from an EMBL/GenBank/DDBJ whole genome shotgun (WGS) entry which is preliminary data.</text>
</comment>
<proteinExistence type="predicted"/>
<dbReference type="RefSeq" id="WP_303279916.1">
    <property type="nucleotide sequence ID" value="NZ_JAUOEK010000184.1"/>
</dbReference>
<organism evidence="2 3">
    <name type="scientific">Flavivirga aquimarina</name>
    <dbReference type="NCBI Taxonomy" id="2027862"/>
    <lineage>
        <taxon>Bacteria</taxon>
        <taxon>Pseudomonadati</taxon>
        <taxon>Bacteroidota</taxon>
        <taxon>Flavobacteriia</taxon>
        <taxon>Flavobacteriales</taxon>
        <taxon>Flavobacteriaceae</taxon>
        <taxon>Flavivirga</taxon>
    </lineage>
</organism>
<evidence type="ECO:0000313" key="2">
    <source>
        <dbReference type="EMBL" id="MDO5972179.1"/>
    </source>
</evidence>
<dbReference type="Gene3D" id="2.40.50.100">
    <property type="match status" value="1"/>
</dbReference>
<name>A0ABT8WG96_9FLAO</name>
<dbReference type="EMBL" id="JAUOEK010000184">
    <property type="protein sequence ID" value="MDO5972179.1"/>
    <property type="molecule type" value="Genomic_DNA"/>
</dbReference>
<evidence type="ECO:0000259" key="1">
    <source>
        <dbReference type="Pfam" id="PF25917"/>
    </source>
</evidence>
<sequence>MRKLILTILGGLLILASFFIAYIIIQNKNKAKPVPQKVIKTVFADTVKNATIPIVIPANGNLTAKRRVELYAEVQGIFRSGSTLFKPGQVYKKGHSLIRIDASEYYASVQSAKSNLYNSIVAIMADLRLDFPEIFPKWQTYINDFDLTKTTPKLPEMTSEKETYFITGRNVISNYYNVKNLEQRLSKYTIVAPFNGILTEALVTEGTLIRSGQKLGEFIDPSVYEMEVAISKSFANLLQTGEEVTLNNLDATEAFKGIVSRVNGSIDATTQTITAFIEVKDDKLKEGMYLEARLNAKQEENAIEIDRNLLLDTQQIYVVRDSILDVIPVKPVYFSDAKVVLKDVPDGSVILSQPVTGAYAGMLVKIFKDKSIKTSN</sequence>
<gene>
    <name evidence="2" type="ORF">Q4Q35_20465</name>
</gene>
<dbReference type="Gene3D" id="2.40.30.170">
    <property type="match status" value="1"/>
</dbReference>
<dbReference type="Proteomes" id="UP001176883">
    <property type="component" value="Unassembled WGS sequence"/>
</dbReference>
<dbReference type="Pfam" id="PF25917">
    <property type="entry name" value="BSH_RND"/>
    <property type="match status" value="1"/>
</dbReference>